<gene>
    <name evidence="8" type="ORF">FSP39_001354</name>
</gene>
<reference evidence="8" key="1">
    <citation type="submission" date="2019-08" db="EMBL/GenBank/DDBJ databases">
        <title>The improved chromosome-level genome for the pearl oyster Pinctada fucata martensii using PacBio sequencing and Hi-C.</title>
        <authorList>
            <person name="Zheng Z."/>
        </authorList>
    </citation>
    <scope>NUCLEOTIDE SEQUENCE</scope>
    <source>
        <strain evidence="8">ZZ-2019</strain>
        <tissue evidence="8">Adductor muscle</tissue>
    </source>
</reference>
<evidence type="ECO:0000256" key="4">
    <source>
        <dbReference type="ARBA" id="ARBA00023136"/>
    </source>
</evidence>
<organism evidence="8 9">
    <name type="scientific">Pinctada imbricata</name>
    <name type="common">Atlantic pearl-oyster</name>
    <name type="synonym">Pinctada martensii</name>
    <dbReference type="NCBI Taxonomy" id="66713"/>
    <lineage>
        <taxon>Eukaryota</taxon>
        <taxon>Metazoa</taxon>
        <taxon>Spiralia</taxon>
        <taxon>Lophotrochozoa</taxon>
        <taxon>Mollusca</taxon>
        <taxon>Bivalvia</taxon>
        <taxon>Autobranchia</taxon>
        <taxon>Pteriomorphia</taxon>
        <taxon>Pterioida</taxon>
        <taxon>Pterioidea</taxon>
        <taxon>Pteriidae</taxon>
        <taxon>Pinctada</taxon>
    </lineage>
</organism>
<dbReference type="PROSITE" id="PS50261">
    <property type="entry name" value="G_PROTEIN_RECEP_F2_4"/>
    <property type="match status" value="1"/>
</dbReference>
<sequence>MAMNPSLEDVIKTKDALGIISTVGNSINITNLFNQYVSTFAYADLCPSRQYSVNSRFLNNCTCNPFLVFEKSTFKTRTPCLDARLDYPTFCRRELELSGIPDTRIMKTNYLVTKGCFQARSKRVYADGCLRHDINDVFSVLPLSRNVTWNNSDILVTFDNFYCALCNIHSTEYAMEMNLELDISLQLQRGLYSPTIEEDLNDLRINTSVPWSLEIVCPAILPTSYNVLLGDLLKIAHAQKCRIRYVTDVQKSPLCKDISNQVDHCDKISNWTFPDDDVKWACLNQSSLDLYYARKISSPNPEVFDPDDYTNYRTGIYRNRFCSICKPQHDFGNFSFFLGSCNVTGLLAFSRMPLTDDIFGHYEKGCQMAVRTYYYYPYKNIFCAFCDGTTYTSSATQGVDSKIVKYQRVPGLNWFPIMRNIFSIADPYGVDYVITKKKCEINQVYDAFENKCRNISCFPGKVSKNASCVPLFSTTKMLRYTLALGGHFQFPNRTTEDAMMFLILELDQFIRNSLGIRGLHTEHVYAYLNQPCDEKYSSKSIASVRMYLVVFISETVSRQVTEEILLNITAAKVSSANLTARFRPMKEASRLPLLLHTKRRKNECFVYMNPSTAFTMKPYRPVPVSELLLCPYVVLSAGEYIYHTETHSLKLKRSGKILHESNYELQGNNDIIICKKELERTGYFLESTQDFSDLKSLWIISVICSVVSSICLLIAIVTYCIFPSLRTVPGIINAVSMVTLLFSLCFNYAGYLFVLSDEGCAIFGILLHYSWLCVFTTMLINNYHMNRVFIAVLSVPQSSTRAMFARYFTCAFGVPLLIISIYIVYVYVDGSMSFLGYGGQRCFILNQAALIVAFILPISLIILTNVTLFILTSITMLKTPDVRSNQDHRNNFRIILKMSSITGICWVLRVIDSFLSLSALSYISSILTCSQGIFVFLAFIANSRVWQMYKNKLFSEDSSDSDLNKNSNASKRQITKTTEGM</sequence>
<dbReference type="PANTHER" id="PTHR45902:SF1">
    <property type="entry name" value="LATROPHILIN RECEPTOR-LIKE PROTEIN A"/>
    <property type="match status" value="1"/>
</dbReference>
<proteinExistence type="predicted"/>
<keyword evidence="4 6" id="KW-0472">Membrane</keyword>
<evidence type="ECO:0000256" key="2">
    <source>
        <dbReference type="ARBA" id="ARBA00022692"/>
    </source>
</evidence>
<feature type="transmembrane region" description="Helical" evidence="6">
    <location>
        <begin position="917"/>
        <end position="941"/>
    </location>
</feature>
<dbReference type="EMBL" id="VSWD01000013">
    <property type="protein sequence ID" value="KAK3083678.1"/>
    <property type="molecule type" value="Genomic_DNA"/>
</dbReference>
<dbReference type="Gene3D" id="1.20.1070.10">
    <property type="entry name" value="Rhodopsin 7-helix transmembrane proteins"/>
    <property type="match status" value="1"/>
</dbReference>
<feature type="domain" description="G-protein coupled receptors family 2 profile 2" evidence="7">
    <location>
        <begin position="697"/>
        <end position="943"/>
    </location>
</feature>
<protein>
    <recommendedName>
        <fullName evidence="7">G-protein coupled receptors family 2 profile 2 domain-containing protein</fullName>
    </recommendedName>
</protein>
<dbReference type="InterPro" id="IPR017981">
    <property type="entry name" value="GPCR_2-like_7TM"/>
</dbReference>
<dbReference type="GO" id="GO:0016020">
    <property type="term" value="C:membrane"/>
    <property type="evidence" value="ECO:0007669"/>
    <property type="project" value="UniProtKB-SubCell"/>
</dbReference>
<comment type="subcellular location">
    <subcellularLocation>
        <location evidence="1">Membrane</location>
        <topology evidence="1">Multi-pass membrane protein</topology>
    </subcellularLocation>
</comment>
<feature type="transmembrane region" description="Helical" evidence="6">
    <location>
        <begin position="734"/>
        <end position="755"/>
    </location>
</feature>
<dbReference type="AlphaFoldDB" id="A0AA89BV92"/>
<dbReference type="PANTHER" id="PTHR45902">
    <property type="entry name" value="LATROPHILIN RECEPTOR-LIKE PROTEIN A"/>
    <property type="match status" value="1"/>
</dbReference>
<feature type="transmembrane region" description="Helical" evidence="6">
    <location>
        <begin position="697"/>
        <end position="722"/>
    </location>
</feature>
<accession>A0AA89BV92</accession>
<evidence type="ECO:0000256" key="5">
    <source>
        <dbReference type="SAM" id="MobiDB-lite"/>
    </source>
</evidence>
<feature type="transmembrane region" description="Helical" evidence="6">
    <location>
        <begin position="848"/>
        <end position="871"/>
    </location>
</feature>
<feature type="region of interest" description="Disordered" evidence="5">
    <location>
        <begin position="958"/>
        <end position="981"/>
    </location>
</feature>
<feature type="compositionally biased region" description="Polar residues" evidence="5">
    <location>
        <begin position="971"/>
        <end position="981"/>
    </location>
</feature>
<dbReference type="Pfam" id="PF00002">
    <property type="entry name" value="7tm_2"/>
    <property type="match status" value="1"/>
</dbReference>
<evidence type="ECO:0000256" key="3">
    <source>
        <dbReference type="ARBA" id="ARBA00022989"/>
    </source>
</evidence>
<name>A0AA89BV92_PINIB</name>
<keyword evidence="3 6" id="KW-1133">Transmembrane helix</keyword>
<feature type="transmembrane region" description="Helical" evidence="6">
    <location>
        <begin position="761"/>
        <end position="783"/>
    </location>
</feature>
<evidence type="ECO:0000256" key="6">
    <source>
        <dbReference type="SAM" id="Phobius"/>
    </source>
</evidence>
<feature type="transmembrane region" description="Helical" evidence="6">
    <location>
        <begin position="804"/>
        <end position="828"/>
    </location>
</feature>
<evidence type="ECO:0000256" key="1">
    <source>
        <dbReference type="ARBA" id="ARBA00004141"/>
    </source>
</evidence>
<evidence type="ECO:0000259" key="7">
    <source>
        <dbReference type="PROSITE" id="PS50261"/>
    </source>
</evidence>
<evidence type="ECO:0000313" key="8">
    <source>
        <dbReference type="EMBL" id="KAK3083678.1"/>
    </source>
</evidence>
<comment type="caution">
    <text evidence="8">The sequence shown here is derived from an EMBL/GenBank/DDBJ whole genome shotgun (WGS) entry which is preliminary data.</text>
</comment>
<feature type="transmembrane region" description="Helical" evidence="6">
    <location>
        <begin position="892"/>
        <end position="911"/>
    </location>
</feature>
<keyword evidence="9" id="KW-1185">Reference proteome</keyword>
<dbReference type="CDD" id="cd15039">
    <property type="entry name" value="7tmB3_Methuselah-like"/>
    <property type="match status" value="1"/>
</dbReference>
<dbReference type="InterPro" id="IPR000832">
    <property type="entry name" value="GPCR_2_secretin-like"/>
</dbReference>
<dbReference type="InterPro" id="IPR053231">
    <property type="entry name" value="GPCR_LN-TM7"/>
</dbReference>
<dbReference type="GO" id="GO:0004930">
    <property type="term" value="F:G protein-coupled receptor activity"/>
    <property type="evidence" value="ECO:0007669"/>
    <property type="project" value="InterPro"/>
</dbReference>
<dbReference type="GO" id="GO:0007166">
    <property type="term" value="P:cell surface receptor signaling pathway"/>
    <property type="evidence" value="ECO:0007669"/>
    <property type="project" value="InterPro"/>
</dbReference>
<dbReference type="Proteomes" id="UP001186944">
    <property type="component" value="Unassembled WGS sequence"/>
</dbReference>
<keyword evidence="2 6" id="KW-0812">Transmembrane</keyword>
<evidence type="ECO:0000313" key="9">
    <source>
        <dbReference type="Proteomes" id="UP001186944"/>
    </source>
</evidence>